<dbReference type="SUPFAM" id="SSF48295">
    <property type="entry name" value="TrpR-like"/>
    <property type="match status" value="1"/>
</dbReference>
<feature type="binding site" evidence="8">
    <location>
        <position position="272"/>
    </location>
    <ligand>
        <name>ATP</name>
        <dbReference type="ChEBI" id="CHEBI:30616"/>
    </ligand>
</feature>
<dbReference type="CDD" id="cd06571">
    <property type="entry name" value="Bac_DnaA_C"/>
    <property type="match status" value="1"/>
</dbReference>
<comment type="caution">
    <text evidence="8">Lacks conserved residue(s) required for the propagation of feature annotation.</text>
</comment>
<dbReference type="GO" id="GO:0005886">
    <property type="term" value="C:plasma membrane"/>
    <property type="evidence" value="ECO:0007669"/>
    <property type="project" value="TreeGrafter"/>
</dbReference>
<feature type="domain" description="Chromosomal replication initiator DnaA C-terminal" evidence="14">
    <location>
        <begin position="465"/>
        <end position="534"/>
    </location>
</feature>
<dbReference type="InterPro" id="IPR003593">
    <property type="entry name" value="AAA+_ATPase"/>
</dbReference>
<dbReference type="Gene3D" id="3.40.50.300">
    <property type="entry name" value="P-loop containing nucleotide triphosphate hydrolases"/>
    <property type="match status" value="1"/>
</dbReference>
<reference evidence="15" key="1">
    <citation type="journal article" date="2020" name="mSystems">
        <title>Genome- and Community-Level Interaction Insights into Carbon Utilization and Element Cycling Functions of Hydrothermarchaeota in Hydrothermal Sediment.</title>
        <authorList>
            <person name="Zhou Z."/>
            <person name="Liu Y."/>
            <person name="Xu W."/>
            <person name="Pan J."/>
            <person name="Luo Z.H."/>
            <person name="Li M."/>
        </authorList>
    </citation>
    <scope>NUCLEOTIDE SEQUENCE [LARGE SCALE GENOMIC DNA]</scope>
    <source>
        <strain evidence="15">SpSt-289</strain>
    </source>
</reference>
<dbReference type="GO" id="GO:0006270">
    <property type="term" value="P:DNA replication initiation"/>
    <property type="evidence" value="ECO:0007669"/>
    <property type="project" value="UniProtKB-UniRule"/>
</dbReference>
<evidence type="ECO:0000256" key="11">
    <source>
        <dbReference type="RuleBase" id="RU004227"/>
    </source>
</evidence>
<feature type="compositionally biased region" description="Polar residues" evidence="12">
    <location>
        <begin position="24"/>
        <end position="43"/>
    </location>
</feature>
<dbReference type="InterPro" id="IPR018312">
    <property type="entry name" value="Chromosome_initiator_DnaA_CS"/>
</dbReference>
<keyword evidence="2 8" id="KW-0963">Cytoplasm</keyword>
<dbReference type="SMART" id="SM00760">
    <property type="entry name" value="Bac_DnaA_C"/>
    <property type="match status" value="1"/>
</dbReference>
<evidence type="ECO:0000256" key="8">
    <source>
        <dbReference type="HAMAP-Rule" id="MF_00377"/>
    </source>
</evidence>
<feature type="domain" description="AAA+ ATPase" evidence="13">
    <location>
        <begin position="257"/>
        <end position="383"/>
    </location>
</feature>
<comment type="function">
    <text evidence="8 10">Plays an essential role in the initiation and regulation of chromosomal replication. ATP-DnaA binds to the origin of replication (oriC) to initiate formation of the DNA replication initiation complex once per cell cycle. Binds the DnaA box (a 9 base pair repeat at the origin) and separates the double-stranded (ds)DNA. Forms a right-handed helical filament on oriC DNA; dsDNA binds to the exterior of the filament while single-stranded (ss)DNA is stabiized in the filament's interior. The ATP-DnaA-oriC complex binds and stabilizes one strand of the AT-rich DNA unwinding element (DUE), permitting loading of DNA polymerase. After initiation quickly degrades to an ADP-DnaA complex that is not apt for DNA replication. Binds acidic phospholipids.</text>
</comment>
<dbReference type="AlphaFoldDB" id="A0A7C1JUU3"/>
<comment type="domain">
    <text evidence="8">Domain I is involved in oligomerization and binding regulators, domain II is flexibile and of varying length in different bacteria, domain III forms the AAA+ region, while domain IV binds dsDNA.</text>
</comment>
<dbReference type="Gene3D" id="3.30.300.180">
    <property type="match status" value="1"/>
</dbReference>
<feature type="binding site" evidence="8">
    <location>
        <position position="271"/>
    </location>
    <ligand>
        <name>ATP</name>
        <dbReference type="ChEBI" id="CHEBI:30616"/>
    </ligand>
</feature>
<evidence type="ECO:0000256" key="4">
    <source>
        <dbReference type="ARBA" id="ARBA00022741"/>
    </source>
</evidence>
<comment type="subcellular location">
    <subcellularLocation>
        <location evidence="8">Cytoplasm</location>
    </subcellularLocation>
</comment>
<dbReference type="SUPFAM" id="SSF52540">
    <property type="entry name" value="P-loop containing nucleoside triphosphate hydrolases"/>
    <property type="match status" value="1"/>
</dbReference>
<dbReference type="GO" id="GO:0003688">
    <property type="term" value="F:DNA replication origin binding"/>
    <property type="evidence" value="ECO:0007669"/>
    <property type="project" value="UniProtKB-UniRule"/>
</dbReference>
<dbReference type="Pfam" id="PF00308">
    <property type="entry name" value="Bac_DnaA"/>
    <property type="match status" value="1"/>
</dbReference>
<accession>A0A7C1JUU3</accession>
<dbReference type="InterPro" id="IPR013159">
    <property type="entry name" value="DnaA_C"/>
</dbReference>
<dbReference type="InterPro" id="IPR020591">
    <property type="entry name" value="Chromosome_initiator_DnaA-like"/>
</dbReference>
<feature type="region of interest" description="Domain IV, binds dsDNA" evidence="8">
    <location>
        <begin position="439"/>
        <end position="558"/>
    </location>
</feature>
<protein>
    <recommendedName>
        <fullName evidence="8 9">Chromosomal replication initiator protein DnaA</fullName>
    </recommendedName>
</protein>
<gene>
    <name evidence="8 15" type="primary">dnaA</name>
    <name evidence="15" type="ORF">ENQ20_00465</name>
</gene>
<evidence type="ECO:0000256" key="6">
    <source>
        <dbReference type="ARBA" id="ARBA00023121"/>
    </source>
</evidence>
<dbReference type="InterPro" id="IPR013317">
    <property type="entry name" value="DnaA_dom"/>
</dbReference>
<dbReference type="CDD" id="cd00009">
    <property type="entry name" value="AAA"/>
    <property type="match status" value="1"/>
</dbReference>
<comment type="similarity">
    <text evidence="1 8 11">Belongs to the DnaA family.</text>
</comment>
<evidence type="ECO:0000256" key="1">
    <source>
        <dbReference type="ARBA" id="ARBA00006583"/>
    </source>
</evidence>
<evidence type="ECO:0000256" key="10">
    <source>
        <dbReference type="RuleBase" id="RU000577"/>
    </source>
</evidence>
<comment type="subunit">
    <text evidence="8">Oligomerizes as a right-handed, spiral filament on DNA at oriC.</text>
</comment>
<feature type="binding site" evidence="8">
    <location>
        <position position="268"/>
    </location>
    <ligand>
        <name>ATP</name>
        <dbReference type="ChEBI" id="CHEBI:30616"/>
    </ligand>
</feature>
<dbReference type="FunFam" id="3.40.50.300:FF:000668">
    <property type="entry name" value="Chromosomal replication initiator protein DnaA"/>
    <property type="match status" value="1"/>
</dbReference>
<comment type="caution">
    <text evidence="15">The sequence shown here is derived from an EMBL/GenBank/DDBJ whole genome shotgun (WGS) entry which is preliminary data.</text>
</comment>
<dbReference type="GO" id="GO:0005737">
    <property type="term" value="C:cytoplasm"/>
    <property type="evidence" value="ECO:0007669"/>
    <property type="project" value="UniProtKB-SubCell"/>
</dbReference>
<evidence type="ECO:0000256" key="3">
    <source>
        <dbReference type="ARBA" id="ARBA00022705"/>
    </source>
</evidence>
<dbReference type="Gene3D" id="1.10.8.60">
    <property type="match status" value="1"/>
</dbReference>
<dbReference type="EMBL" id="DSMG01000004">
    <property type="protein sequence ID" value="HDX29948.1"/>
    <property type="molecule type" value="Genomic_DNA"/>
</dbReference>
<evidence type="ECO:0000259" key="14">
    <source>
        <dbReference type="SMART" id="SM00760"/>
    </source>
</evidence>
<feature type="compositionally biased region" description="Basic and acidic residues" evidence="12">
    <location>
        <begin position="8"/>
        <end position="17"/>
    </location>
</feature>
<evidence type="ECO:0000256" key="9">
    <source>
        <dbReference type="NCBIfam" id="TIGR00362"/>
    </source>
</evidence>
<dbReference type="PROSITE" id="PS01008">
    <property type="entry name" value="DNAA"/>
    <property type="match status" value="1"/>
</dbReference>
<dbReference type="Pfam" id="PF08299">
    <property type="entry name" value="Bac_DnaA_C"/>
    <property type="match status" value="1"/>
</dbReference>
<dbReference type="GO" id="GO:0008289">
    <property type="term" value="F:lipid binding"/>
    <property type="evidence" value="ECO:0007669"/>
    <property type="project" value="UniProtKB-KW"/>
</dbReference>
<keyword evidence="7 8" id="KW-0238">DNA-binding</keyword>
<evidence type="ECO:0000256" key="12">
    <source>
        <dbReference type="SAM" id="MobiDB-lite"/>
    </source>
</evidence>
<keyword evidence="3 8" id="KW-0235">DNA replication</keyword>
<proteinExistence type="inferred from homology"/>
<keyword evidence="4 8" id="KW-0547">Nucleotide-binding</keyword>
<keyword evidence="5 8" id="KW-0067">ATP-binding</keyword>
<feature type="binding site" evidence="8">
    <location>
        <position position="270"/>
    </location>
    <ligand>
        <name>ATP</name>
        <dbReference type="ChEBI" id="CHEBI:30616"/>
    </ligand>
</feature>
<organism evidence="15">
    <name type="scientific">Caldilinea aerophila</name>
    <dbReference type="NCBI Taxonomy" id="133453"/>
    <lineage>
        <taxon>Bacteria</taxon>
        <taxon>Bacillati</taxon>
        <taxon>Chloroflexota</taxon>
        <taxon>Caldilineae</taxon>
        <taxon>Caldilineales</taxon>
        <taxon>Caldilineaceae</taxon>
        <taxon>Caldilinea</taxon>
    </lineage>
</organism>
<keyword evidence="6 8" id="KW-0446">Lipid-binding</keyword>
<dbReference type="PRINTS" id="PR00051">
    <property type="entry name" value="DNAA"/>
</dbReference>
<dbReference type="InterPro" id="IPR001957">
    <property type="entry name" value="Chromosome_initiator_DnaA"/>
</dbReference>
<dbReference type="SMART" id="SM00382">
    <property type="entry name" value="AAA"/>
    <property type="match status" value="1"/>
</dbReference>
<dbReference type="InterPro" id="IPR038454">
    <property type="entry name" value="DnaA_N_sf"/>
</dbReference>
<evidence type="ECO:0000259" key="13">
    <source>
        <dbReference type="SMART" id="SM00382"/>
    </source>
</evidence>
<dbReference type="InterPro" id="IPR010921">
    <property type="entry name" value="Trp_repressor/repl_initiator"/>
</dbReference>
<dbReference type="HAMAP" id="MF_00377">
    <property type="entry name" value="DnaA_bact"/>
    <property type="match status" value="1"/>
</dbReference>
<feature type="region of interest" description="Domain I, interacts with DnaA modulators" evidence="8">
    <location>
        <begin position="1"/>
        <end position="193"/>
    </location>
</feature>
<dbReference type="Gene3D" id="1.10.1750.10">
    <property type="match status" value="1"/>
</dbReference>
<name>A0A7C1JUU3_9CHLR</name>
<dbReference type="NCBIfam" id="TIGR00362">
    <property type="entry name" value="DnaA"/>
    <property type="match status" value="1"/>
</dbReference>
<feature type="region of interest" description="Disordered" evidence="12">
    <location>
        <begin position="1"/>
        <end position="68"/>
    </location>
</feature>
<evidence type="ECO:0000313" key="15">
    <source>
        <dbReference type="EMBL" id="HDX29948.1"/>
    </source>
</evidence>
<dbReference type="GO" id="GO:0005524">
    <property type="term" value="F:ATP binding"/>
    <property type="evidence" value="ECO:0007669"/>
    <property type="project" value="UniProtKB-UniRule"/>
</dbReference>
<evidence type="ECO:0000256" key="7">
    <source>
        <dbReference type="ARBA" id="ARBA00023125"/>
    </source>
</evidence>
<dbReference type="PANTHER" id="PTHR30050:SF2">
    <property type="entry name" value="CHROMOSOMAL REPLICATION INITIATOR PROTEIN DNAA"/>
    <property type="match status" value="1"/>
</dbReference>
<sequence>MNTLIDLNTRERKRSWSEEDPGDTSYNGAGQNSSPAGLNSSSAGKRRGRHDGDAFDRAPAPGEGKDEFGADPLLIDALQLSSISTKPETTVDPHQVWRQVLAEFALEMPSGQFGVCIQASQVLHYEDGHFIIGLPSAYYLDWVRDRLRSKIKRKLASIMQRRSVDVTFRVVPASRSDLAAKPAPLYEASGVEEANPVQSPAAGLMQPPGSMLPTASAVHRSIGTLNSKYTFESFVVGKHNRLAFTAAEMVVRQPGQRFNPLYIYGGVGLGKTHLLNAIGNRLVEKGYKVLYCSAEQFTNDLVNAIRNRTTDQFRAKYREIDALLVDDIQFIVGKESTQEELFHTFNHLHAADKQVVFTSDCPPGELPRIEERLRNRFEGGLKTDIVTPDYEARLAILRLKAERQGMSVPEEVLELIAQRIESNVRELEGALNHIWMHAVMHDQPLDSRLAASVLDMVAPQRSVCAPTRTIERVAAYFGLTPADLTGRRRTAEIAHARQVAMYLLRMENNLSLPAIGEHLGGRDHSTVSHGIDKIAAELQRSETVRQAVVHLREQLYLP</sequence>
<dbReference type="InterPro" id="IPR027417">
    <property type="entry name" value="P-loop_NTPase"/>
</dbReference>
<evidence type="ECO:0000256" key="2">
    <source>
        <dbReference type="ARBA" id="ARBA00022490"/>
    </source>
</evidence>
<dbReference type="GO" id="GO:0006275">
    <property type="term" value="P:regulation of DNA replication"/>
    <property type="evidence" value="ECO:0007669"/>
    <property type="project" value="UniProtKB-UniRule"/>
</dbReference>
<evidence type="ECO:0000256" key="5">
    <source>
        <dbReference type="ARBA" id="ARBA00022840"/>
    </source>
</evidence>
<dbReference type="PANTHER" id="PTHR30050">
    <property type="entry name" value="CHROMOSOMAL REPLICATION INITIATOR PROTEIN DNAA"/>
    <property type="match status" value="1"/>
</dbReference>